<evidence type="ECO:0000259" key="4">
    <source>
        <dbReference type="PROSITE" id="PS51077"/>
    </source>
</evidence>
<dbReference type="SUPFAM" id="SSF55781">
    <property type="entry name" value="GAF domain-like"/>
    <property type="match status" value="1"/>
</dbReference>
<dbReference type="InterPro" id="IPR036388">
    <property type="entry name" value="WH-like_DNA-bd_sf"/>
</dbReference>
<reference evidence="6 7" key="1">
    <citation type="submission" date="2022-04" db="EMBL/GenBank/DDBJ databases">
        <title>Genome diversity in the genus Frankia.</title>
        <authorList>
            <person name="Carlos-Shanley C."/>
            <person name="Hahn D."/>
        </authorList>
    </citation>
    <scope>NUCLEOTIDE SEQUENCE [LARGE SCALE GENOMIC DNA]</scope>
    <source>
        <strain evidence="6 7">Ag45/Mut15</strain>
    </source>
</reference>
<keyword evidence="2" id="KW-0238">DNA-binding</keyword>
<dbReference type="CDD" id="cd00090">
    <property type="entry name" value="HTH_ARSR"/>
    <property type="match status" value="1"/>
</dbReference>
<organism evidence="6 7">
    <name type="scientific">Frankia umida</name>
    <dbReference type="NCBI Taxonomy" id="573489"/>
    <lineage>
        <taxon>Bacteria</taxon>
        <taxon>Bacillati</taxon>
        <taxon>Actinomycetota</taxon>
        <taxon>Actinomycetes</taxon>
        <taxon>Frankiales</taxon>
        <taxon>Frankiaceae</taxon>
        <taxon>Frankia</taxon>
    </lineage>
</organism>
<gene>
    <name evidence="6" type="ORF">MXD59_18355</name>
</gene>
<dbReference type="PANTHER" id="PTHR30136:SF35">
    <property type="entry name" value="HTH-TYPE TRANSCRIPTIONAL REGULATOR RV1719"/>
    <property type="match status" value="1"/>
</dbReference>
<dbReference type="SUPFAM" id="SSF46785">
    <property type="entry name" value="Winged helix' DNA-binding domain"/>
    <property type="match status" value="1"/>
</dbReference>
<name>A0ABT0K1Q4_9ACTN</name>
<accession>A0ABT0K1Q4</accession>
<dbReference type="InterPro" id="IPR011991">
    <property type="entry name" value="ArsR-like_HTH"/>
</dbReference>
<dbReference type="Proteomes" id="UP001201873">
    <property type="component" value="Unassembled WGS sequence"/>
</dbReference>
<comment type="caution">
    <text evidence="6">The sequence shown here is derived from an EMBL/GenBank/DDBJ whole genome shotgun (WGS) entry which is preliminary data.</text>
</comment>
<evidence type="ECO:0000256" key="3">
    <source>
        <dbReference type="ARBA" id="ARBA00023163"/>
    </source>
</evidence>
<keyword evidence="1" id="KW-0805">Transcription regulation</keyword>
<dbReference type="Pfam" id="PF09339">
    <property type="entry name" value="HTH_IclR"/>
    <property type="match status" value="1"/>
</dbReference>
<dbReference type="PROSITE" id="PS51077">
    <property type="entry name" value="HTH_ICLR"/>
    <property type="match status" value="1"/>
</dbReference>
<dbReference type="InterPro" id="IPR005471">
    <property type="entry name" value="Tscrpt_reg_IclR_N"/>
</dbReference>
<dbReference type="SMART" id="SM00346">
    <property type="entry name" value="HTH_ICLR"/>
    <property type="match status" value="1"/>
</dbReference>
<dbReference type="InterPro" id="IPR014757">
    <property type="entry name" value="Tscrpt_reg_IclR_C"/>
</dbReference>
<evidence type="ECO:0000259" key="5">
    <source>
        <dbReference type="PROSITE" id="PS51078"/>
    </source>
</evidence>
<dbReference type="PROSITE" id="PS51078">
    <property type="entry name" value="ICLR_ED"/>
    <property type="match status" value="1"/>
</dbReference>
<dbReference type="Gene3D" id="1.10.10.10">
    <property type="entry name" value="Winged helix-like DNA-binding domain superfamily/Winged helix DNA-binding domain"/>
    <property type="match status" value="1"/>
</dbReference>
<sequence length="302" mass="32021">MNMPINPSPAVLRAGQLLWLMARRPSESYSVSELARSVGIPRATCDSILQALAEHGLVVRREPGLRYELGAFCIALGDVTRVINPTLSAASREAEDLAQKLGACVAVSARAGTETRVMSVSDWGPPLGLRPRPGQSMPLVPPFGAVLVAWSEADSVAWLSRVDDTLPGGQMRIWEDALQAIRARGYSITVASGQIPDFSTGFSLMDAAPDVSAARRKQEELVDLMQHSEYLVPVPEASDEVSGRVTQISAPVLDLAGKVVAALMLLGPSYDLSSREMHALGRQVAEAAQRASKATGSGPAGV</sequence>
<feature type="domain" description="IclR-ED" evidence="5">
    <location>
        <begin position="72"/>
        <end position="297"/>
    </location>
</feature>
<proteinExistence type="predicted"/>
<dbReference type="EMBL" id="JALKFT010000020">
    <property type="protein sequence ID" value="MCK9877714.1"/>
    <property type="molecule type" value="Genomic_DNA"/>
</dbReference>
<dbReference type="InterPro" id="IPR050707">
    <property type="entry name" value="HTH_MetabolicPath_Reg"/>
</dbReference>
<evidence type="ECO:0000256" key="1">
    <source>
        <dbReference type="ARBA" id="ARBA00023015"/>
    </source>
</evidence>
<evidence type="ECO:0000256" key="2">
    <source>
        <dbReference type="ARBA" id="ARBA00023125"/>
    </source>
</evidence>
<dbReference type="InterPro" id="IPR036390">
    <property type="entry name" value="WH_DNA-bd_sf"/>
</dbReference>
<protein>
    <submittedName>
        <fullName evidence="6">Helix-turn-helix domain-containing protein</fullName>
    </submittedName>
</protein>
<evidence type="ECO:0000313" key="6">
    <source>
        <dbReference type="EMBL" id="MCK9877714.1"/>
    </source>
</evidence>
<dbReference type="PANTHER" id="PTHR30136">
    <property type="entry name" value="HELIX-TURN-HELIX TRANSCRIPTIONAL REGULATOR, ICLR FAMILY"/>
    <property type="match status" value="1"/>
</dbReference>
<keyword evidence="3" id="KW-0804">Transcription</keyword>
<feature type="domain" description="HTH iclR-type" evidence="4">
    <location>
        <begin position="8"/>
        <end position="71"/>
    </location>
</feature>
<dbReference type="Gene3D" id="3.30.450.40">
    <property type="match status" value="1"/>
</dbReference>
<keyword evidence="7" id="KW-1185">Reference proteome</keyword>
<dbReference type="InterPro" id="IPR029016">
    <property type="entry name" value="GAF-like_dom_sf"/>
</dbReference>
<evidence type="ECO:0000313" key="7">
    <source>
        <dbReference type="Proteomes" id="UP001201873"/>
    </source>
</evidence>